<proteinExistence type="predicted"/>
<evidence type="ECO:0000313" key="1">
    <source>
        <dbReference type="EMBL" id="RTR20969.1"/>
    </source>
</evidence>
<keyword evidence="2" id="KW-1185">Reference proteome</keyword>
<dbReference type="Proteomes" id="UP000277007">
    <property type="component" value="Unassembled WGS sequence"/>
</dbReference>
<dbReference type="OrthoDB" id="7270972at2"/>
<dbReference type="RefSeq" id="WP_126614490.1">
    <property type="nucleotide sequence ID" value="NZ_JBHUCY010000029.1"/>
</dbReference>
<dbReference type="CDD" id="cd10451">
    <property type="entry name" value="GIY-YIG_LuxR_like"/>
    <property type="match status" value="1"/>
</dbReference>
<protein>
    <submittedName>
        <fullName evidence="1">GIY-YIG nuclease family protein</fullName>
    </submittedName>
</protein>
<accession>A0A3S0KBL9</accession>
<gene>
    <name evidence="1" type="ORF">EJ903_09455</name>
</gene>
<dbReference type="SUPFAM" id="SSF82771">
    <property type="entry name" value="GIY-YIG endonuclease"/>
    <property type="match status" value="1"/>
</dbReference>
<reference evidence="1 2" key="1">
    <citation type="submission" date="2018-12" db="EMBL/GenBank/DDBJ databases">
        <authorList>
            <person name="Yang Y."/>
        </authorList>
    </citation>
    <scope>NUCLEOTIDE SEQUENCE [LARGE SCALE GENOMIC DNA]</scope>
    <source>
        <strain evidence="1 2">L-25-5w-1</strain>
    </source>
</reference>
<dbReference type="Gene3D" id="3.40.1440.10">
    <property type="entry name" value="GIY-YIG endonuclease"/>
    <property type="match status" value="1"/>
</dbReference>
<dbReference type="EMBL" id="RXMA01000007">
    <property type="protein sequence ID" value="RTR20969.1"/>
    <property type="molecule type" value="Genomic_DNA"/>
</dbReference>
<comment type="caution">
    <text evidence="1">The sequence shown here is derived from an EMBL/GenBank/DDBJ whole genome shotgun (WGS) entry which is preliminary data.</text>
</comment>
<dbReference type="InterPro" id="IPR035901">
    <property type="entry name" value="GIY-YIG_endonuc_sf"/>
</dbReference>
<evidence type="ECO:0000313" key="2">
    <source>
        <dbReference type="Proteomes" id="UP000277007"/>
    </source>
</evidence>
<organism evidence="1 2">
    <name type="scientific">Azospirillum griseum</name>
    <dbReference type="NCBI Taxonomy" id="2496639"/>
    <lineage>
        <taxon>Bacteria</taxon>
        <taxon>Pseudomonadati</taxon>
        <taxon>Pseudomonadota</taxon>
        <taxon>Alphaproteobacteria</taxon>
        <taxon>Rhodospirillales</taxon>
        <taxon>Azospirillaceae</taxon>
        <taxon>Azospirillum</taxon>
    </lineage>
</organism>
<dbReference type="AlphaFoldDB" id="A0A3S0KBL9"/>
<name>A0A3S0KBL9_9PROT</name>
<sequence length="111" mass="12792">MTQNARKAAITAYKERTAQAGIYAIRCVPTDQIWVGETQTLDSVQNRLWFSLRTGGDPHRDVQQAWNQHGPDGFTFESLERMPKEDLAFARQAWLKARVAHWRERLGARPI</sequence>